<dbReference type="Proteomes" id="UP001177023">
    <property type="component" value="Unassembled WGS sequence"/>
</dbReference>
<proteinExistence type="predicted"/>
<protein>
    <submittedName>
        <fullName evidence="1">Uncharacterized protein</fullName>
    </submittedName>
</protein>
<sequence length="77" mass="9012">MGRNALEDSNAANRLYPFRLFLNGGQWFSLTSRIKINLSWNPIYVNYNNQRGVGWMTEVVFKLKRDVSNHLGLKPHF</sequence>
<feature type="non-terminal residue" evidence="1">
    <location>
        <position position="77"/>
    </location>
</feature>
<dbReference type="AlphaFoldDB" id="A0AA36CB27"/>
<gene>
    <name evidence="1" type="ORF">MSPICULIGERA_LOCUS3724</name>
</gene>
<organism evidence="1 2">
    <name type="scientific">Mesorhabditis spiculigera</name>
    <dbReference type="NCBI Taxonomy" id="96644"/>
    <lineage>
        <taxon>Eukaryota</taxon>
        <taxon>Metazoa</taxon>
        <taxon>Ecdysozoa</taxon>
        <taxon>Nematoda</taxon>
        <taxon>Chromadorea</taxon>
        <taxon>Rhabditida</taxon>
        <taxon>Rhabditina</taxon>
        <taxon>Rhabditomorpha</taxon>
        <taxon>Rhabditoidea</taxon>
        <taxon>Rhabditidae</taxon>
        <taxon>Mesorhabditinae</taxon>
        <taxon>Mesorhabditis</taxon>
    </lineage>
</organism>
<keyword evidence="2" id="KW-1185">Reference proteome</keyword>
<reference evidence="1" key="1">
    <citation type="submission" date="2023-06" db="EMBL/GenBank/DDBJ databases">
        <authorList>
            <person name="Delattre M."/>
        </authorList>
    </citation>
    <scope>NUCLEOTIDE SEQUENCE</scope>
    <source>
        <strain evidence="1">AF72</strain>
    </source>
</reference>
<evidence type="ECO:0000313" key="2">
    <source>
        <dbReference type="Proteomes" id="UP001177023"/>
    </source>
</evidence>
<dbReference type="EMBL" id="CATQJA010000957">
    <property type="protein sequence ID" value="CAJ0565063.1"/>
    <property type="molecule type" value="Genomic_DNA"/>
</dbReference>
<accession>A0AA36CB27</accession>
<name>A0AA36CB27_9BILA</name>
<comment type="caution">
    <text evidence="1">The sequence shown here is derived from an EMBL/GenBank/DDBJ whole genome shotgun (WGS) entry which is preliminary data.</text>
</comment>
<evidence type="ECO:0000313" key="1">
    <source>
        <dbReference type="EMBL" id="CAJ0565063.1"/>
    </source>
</evidence>